<proteinExistence type="predicted"/>
<keyword evidence="2" id="KW-1185">Reference proteome</keyword>
<name>A0ABQ8C1T5_BRANA</name>
<comment type="caution">
    <text evidence="1">The sequence shown here is derived from an EMBL/GenBank/DDBJ whole genome shotgun (WGS) entry which is preliminary data.</text>
</comment>
<sequence>MLKSGWKQIQYNKIGEQQLSQKYHWVSYALEADLLMLCNTPSLEMPSERPSLEHPDRTTTTVTSTRSCYQSYIVCIGPSWLNQSIQ</sequence>
<organism evidence="1 2">
    <name type="scientific">Brassica napus</name>
    <name type="common">Rape</name>
    <dbReference type="NCBI Taxonomy" id="3708"/>
    <lineage>
        <taxon>Eukaryota</taxon>
        <taxon>Viridiplantae</taxon>
        <taxon>Streptophyta</taxon>
        <taxon>Embryophyta</taxon>
        <taxon>Tracheophyta</taxon>
        <taxon>Spermatophyta</taxon>
        <taxon>Magnoliopsida</taxon>
        <taxon>eudicotyledons</taxon>
        <taxon>Gunneridae</taxon>
        <taxon>Pentapetalae</taxon>
        <taxon>rosids</taxon>
        <taxon>malvids</taxon>
        <taxon>Brassicales</taxon>
        <taxon>Brassicaceae</taxon>
        <taxon>Brassiceae</taxon>
        <taxon>Brassica</taxon>
    </lineage>
</organism>
<accession>A0ABQ8C1T5</accession>
<protein>
    <recommendedName>
        <fullName evidence="3">Cyclin-dependent kinases regulatory subunit</fullName>
    </recommendedName>
</protein>
<reference evidence="1 2" key="1">
    <citation type="submission" date="2021-05" db="EMBL/GenBank/DDBJ databases">
        <title>Genome Assembly of Synthetic Allotetraploid Brassica napus Reveals Homoeologous Exchanges between Subgenomes.</title>
        <authorList>
            <person name="Davis J.T."/>
        </authorList>
    </citation>
    <scope>NUCLEOTIDE SEQUENCE [LARGE SCALE GENOMIC DNA]</scope>
    <source>
        <strain evidence="2">cv. Da-Ae</strain>
        <tissue evidence="1">Seedling</tissue>
    </source>
</reference>
<evidence type="ECO:0000313" key="1">
    <source>
        <dbReference type="EMBL" id="KAH0911025.1"/>
    </source>
</evidence>
<evidence type="ECO:0000313" key="2">
    <source>
        <dbReference type="Proteomes" id="UP000824890"/>
    </source>
</evidence>
<gene>
    <name evidence="1" type="ORF">HID58_034346</name>
</gene>
<evidence type="ECO:0008006" key="3">
    <source>
        <dbReference type="Google" id="ProtNLM"/>
    </source>
</evidence>
<dbReference type="Proteomes" id="UP000824890">
    <property type="component" value="Unassembled WGS sequence"/>
</dbReference>
<dbReference type="EMBL" id="JAGKQM010000009">
    <property type="protein sequence ID" value="KAH0911025.1"/>
    <property type="molecule type" value="Genomic_DNA"/>
</dbReference>